<dbReference type="Gene3D" id="2.40.160.210">
    <property type="entry name" value="Acyl-CoA thioesterase, double hotdog domain"/>
    <property type="match status" value="1"/>
</dbReference>
<dbReference type="EMBL" id="CP011853">
    <property type="protein sequence ID" value="ALG86207.1"/>
    <property type="molecule type" value="Genomic_DNA"/>
</dbReference>
<evidence type="ECO:0000259" key="2">
    <source>
        <dbReference type="Pfam" id="PF20789"/>
    </source>
</evidence>
<dbReference type="InterPro" id="IPR049450">
    <property type="entry name" value="ACOT8-like_C"/>
</dbReference>
<dbReference type="InterPro" id="IPR042171">
    <property type="entry name" value="Acyl-CoA_hotdog"/>
</dbReference>
<evidence type="ECO:0000313" key="4">
    <source>
        <dbReference type="Proteomes" id="UP000063789"/>
    </source>
</evidence>
<dbReference type="STRING" id="1136941.ACH46_19040"/>
<dbReference type="PATRIC" id="fig|1136941.3.peg.3897"/>
<gene>
    <name evidence="3" type="ORF">ACH46_19040</name>
</gene>
<evidence type="ECO:0008006" key="5">
    <source>
        <dbReference type="Google" id="ProtNLM"/>
    </source>
</evidence>
<dbReference type="Pfam" id="PF13622">
    <property type="entry name" value="4HBT_3"/>
    <property type="match status" value="1"/>
</dbReference>
<protein>
    <recommendedName>
        <fullName evidence="5">Thioesterase</fullName>
    </recommendedName>
</protein>
<reference evidence="4" key="1">
    <citation type="submission" date="2015-06" db="EMBL/GenBank/DDBJ databases">
        <title>Complete genome sequence and metabolic analysis of phthalate degradation pathway in Gordonia sp. QH-11.</title>
        <authorList>
            <person name="Jin D."/>
            <person name="Kong X."/>
            <person name="Bai Z."/>
        </authorList>
    </citation>
    <scope>NUCLEOTIDE SEQUENCE [LARGE SCALE GENOMIC DNA]</scope>
    <source>
        <strain evidence="4">QH-11</strain>
    </source>
</reference>
<dbReference type="InterPro" id="IPR049449">
    <property type="entry name" value="TesB_ACOT8-like_N"/>
</dbReference>
<proteinExistence type="predicted"/>
<evidence type="ECO:0000259" key="1">
    <source>
        <dbReference type="Pfam" id="PF13622"/>
    </source>
</evidence>
<feature type="domain" description="Acyl-CoA thioesterase-like C-terminal" evidence="2">
    <location>
        <begin position="134"/>
        <end position="247"/>
    </location>
</feature>
<name>A0A0N7FV54_9ACTN</name>
<accession>A0A0N7FV54</accession>
<dbReference type="KEGG" id="goq:ACH46_19040"/>
<dbReference type="RefSeq" id="WP_062394339.1">
    <property type="nucleotide sequence ID" value="NZ_CP011853.1"/>
</dbReference>
<feature type="domain" description="Acyl-CoA thioesterase-like N-terminal HotDog" evidence="1">
    <location>
        <begin position="25"/>
        <end position="108"/>
    </location>
</feature>
<keyword evidence="4" id="KW-1185">Reference proteome</keyword>
<dbReference type="Pfam" id="PF20789">
    <property type="entry name" value="4HBT_3C"/>
    <property type="match status" value="1"/>
</dbReference>
<organism evidence="3 4">
    <name type="scientific">Gordonia phthalatica</name>
    <dbReference type="NCBI Taxonomy" id="1136941"/>
    <lineage>
        <taxon>Bacteria</taxon>
        <taxon>Bacillati</taxon>
        <taxon>Actinomycetota</taxon>
        <taxon>Actinomycetes</taxon>
        <taxon>Mycobacteriales</taxon>
        <taxon>Gordoniaceae</taxon>
        <taxon>Gordonia</taxon>
    </lineage>
</organism>
<reference evidence="3 4" key="2">
    <citation type="journal article" date="2017" name="Int. J. Syst. Evol. Microbiol.">
        <title>Gordonia phthalatica sp. nov., a di-n-butyl phthalate-degrading bacterium isolated from activated sludge.</title>
        <authorList>
            <person name="Jin D."/>
            <person name="Kong X."/>
            <person name="Jia M."/>
            <person name="Yu X."/>
            <person name="Wang X."/>
            <person name="Zhuang X."/>
            <person name="Deng Y."/>
            <person name="Bai Z."/>
        </authorList>
    </citation>
    <scope>NUCLEOTIDE SEQUENCE [LARGE SCALE GENOMIC DNA]</scope>
    <source>
        <strain evidence="3 4">QH-11</strain>
    </source>
</reference>
<dbReference type="Proteomes" id="UP000063789">
    <property type="component" value="Chromosome"/>
</dbReference>
<dbReference type="OrthoDB" id="4968093at2"/>
<sequence>MAAKTFFTVDDSGRYLPTGYAMGLWGPDALNGPAVCAIAVYAAEKAGGREDFTPARFTLELFKSARRLPMAPSTRTLRDGRRIRVVEVSVNQYDGDEEILVARGNVVFLKHGTNPPGERWSRPADADPFVPPETPDNHRPFFRTDEQDWSSNLADFQNSDRLRLWTRPFAVVEGEEPTQFQRAVIAAESTSLVTNLGDGGIGFINADLTVALARLPEGVRVGLAADSHIEHAGLSVGTANLYDEHGQFGVGLVTAIDNTRAMIDFGTAIPGTFRAPELS</sequence>
<dbReference type="AlphaFoldDB" id="A0A0N7FV54"/>
<evidence type="ECO:0000313" key="3">
    <source>
        <dbReference type="EMBL" id="ALG86207.1"/>
    </source>
</evidence>